<dbReference type="Proteomes" id="UP000185779">
    <property type="component" value="Unassembled WGS sequence"/>
</dbReference>
<comment type="similarity">
    <text evidence="1">Belongs to the peptidase S49 family.</text>
</comment>
<dbReference type="InterPro" id="IPR004635">
    <property type="entry name" value="Pept_S49_SppA"/>
</dbReference>
<sequence length="273" mass="29792">MKKAYIVLLVLALIAGSSLIYLRISNEIRFPGERVEVIYVNGILVTEDVPSGFGYTSSESICSRLRAADRDASVKAVVMRINSPGGTPAAAEEIVSEMKRVNKPIVVSMGDIAASGAYYIAAPADVIVANPDTVTGGIGVIWVFENREEEYREAGINYTVVKSGEMKDMGAPWRNLTEEERAYANEVVMEAFERFVKEVASGRNMTVEAVRNLSDGRIYLGAKAKELGLVDELGNLYDAIRIAGKLGGIQGEPEVEYTNRRDLFDLLIQEGGE</sequence>
<evidence type="ECO:0000256" key="2">
    <source>
        <dbReference type="ARBA" id="ARBA00022670"/>
    </source>
</evidence>
<feature type="domain" description="Peptidase S49" evidence="5">
    <location>
        <begin position="99"/>
        <end position="246"/>
    </location>
</feature>
<dbReference type="CDD" id="cd07023">
    <property type="entry name" value="S49_Sppa_N_C"/>
    <property type="match status" value="1"/>
</dbReference>
<name>A0A1F2P4M6_9EURY</name>
<dbReference type="InterPro" id="IPR047272">
    <property type="entry name" value="S49_SppA_C"/>
</dbReference>
<dbReference type="EMBL" id="LYOR01000003">
    <property type="protein sequence ID" value="OFV66257.1"/>
    <property type="molecule type" value="Genomic_DNA"/>
</dbReference>
<comment type="caution">
    <text evidence="7">The sequence shown here is derived from an EMBL/GenBank/DDBJ whole genome shotgun (WGS) entry which is preliminary data.</text>
</comment>
<proteinExistence type="inferred from homology"/>
<dbReference type="EMBL" id="DRIE01000095">
    <property type="protein sequence ID" value="HEC57325.1"/>
    <property type="molecule type" value="Genomic_DNA"/>
</dbReference>
<dbReference type="SUPFAM" id="SSF52096">
    <property type="entry name" value="ClpP/crotonase"/>
    <property type="match status" value="1"/>
</dbReference>
<keyword evidence="2" id="KW-0645">Protease</keyword>
<dbReference type="PANTHER" id="PTHR42987:SF4">
    <property type="entry name" value="PROTEASE SOHB-RELATED"/>
    <property type="match status" value="1"/>
</dbReference>
<dbReference type="Pfam" id="PF01343">
    <property type="entry name" value="Peptidase_S49"/>
    <property type="match status" value="1"/>
</dbReference>
<evidence type="ECO:0000256" key="3">
    <source>
        <dbReference type="ARBA" id="ARBA00022801"/>
    </source>
</evidence>
<dbReference type="NCBIfam" id="TIGR00706">
    <property type="entry name" value="SppA_dom"/>
    <property type="match status" value="1"/>
</dbReference>
<reference evidence="6" key="2">
    <citation type="journal article" date="2020" name="mSystems">
        <title>Genome- and Community-Level Interaction Insights into Carbon Utilization and Element Cycling Functions of Hydrothermarchaeota in Hydrothermal Sediment.</title>
        <authorList>
            <person name="Zhou Z."/>
            <person name="Liu Y."/>
            <person name="Xu W."/>
            <person name="Pan J."/>
            <person name="Luo Z.H."/>
            <person name="Li M."/>
        </authorList>
    </citation>
    <scope>NUCLEOTIDE SEQUENCE [LARGE SCALE GENOMIC DNA]</scope>
    <source>
        <strain evidence="6">HyVt-386</strain>
    </source>
</reference>
<protein>
    <submittedName>
        <fullName evidence="7">Multidrug transporter</fullName>
    </submittedName>
    <submittedName>
        <fullName evidence="6">Signal peptide peptidase SppA</fullName>
    </submittedName>
</protein>
<dbReference type="GO" id="GO:0006508">
    <property type="term" value="P:proteolysis"/>
    <property type="evidence" value="ECO:0007669"/>
    <property type="project" value="UniProtKB-KW"/>
</dbReference>
<dbReference type="Proteomes" id="UP000885936">
    <property type="component" value="Unassembled WGS sequence"/>
</dbReference>
<evidence type="ECO:0000256" key="4">
    <source>
        <dbReference type="ARBA" id="ARBA00022825"/>
    </source>
</evidence>
<dbReference type="STRING" id="1839936.SBU_000799"/>
<keyword evidence="3" id="KW-0378">Hydrolase</keyword>
<dbReference type="InterPro" id="IPR029045">
    <property type="entry name" value="ClpP/crotonase-like_dom_sf"/>
</dbReference>
<evidence type="ECO:0000313" key="7">
    <source>
        <dbReference type="EMBL" id="OFV66257.1"/>
    </source>
</evidence>
<dbReference type="AlphaFoldDB" id="A0A1F2P4M6"/>
<gene>
    <name evidence="6" type="primary">sppA</name>
    <name evidence="6" type="ORF">ENI32_05530</name>
    <name evidence="7" type="ORF">SBU_000799</name>
</gene>
<evidence type="ECO:0000313" key="8">
    <source>
        <dbReference type="Proteomes" id="UP000185779"/>
    </source>
</evidence>
<evidence type="ECO:0000313" key="6">
    <source>
        <dbReference type="EMBL" id="HEC57325.1"/>
    </source>
</evidence>
<accession>A0A1F2P4M6</accession>
<dbReference type="PANTHER" id="PTHR42987">
    <property type="entry name" value="PEPTIDASE S49"/>
    <property type="match status" value="1"/>
</dbReference>
<reference evidence="7 8" key="1">
    <citation type="submission" date="2016-05" db="EMBL/GenBank/DDBJ databases">
        <title>Microbial consortia oxidize butane by reversing methanogenesis.</title>
        <authorList>
            <person name="Laso-Perez R."/>
            <person name="Richter M."/>
            <person name="Wegener G."/>
            <person name="Musat F."/>
        </authorList>
    </citation>
    <scope>NUCLEOTIDE SEQUENCE [LARGE SCALE GENOMIC DNA]</scope>
    <source>
        <strain evidence="7">BOX1</strain>
    </source>
</reference>
<evidence type="ECO:0000256" key="1">
    <source>
        <dbReference type="ARBA" id="ARBA00008683"/>
    </source>
</evidence>
<dbReference type="InterPro" id="IPR002142">
    <property type="entry name" value="Peptidase_S49"/>
</dbReference>
<dbReference type="PATRIC" id="fig|1839936.3.peg.808"/>
<keyword evidence="4" id="KW-0720">Serine protease</keyword>
<dbReference type="Gene3D" id="3.90.226.10">
    <property type="entry name" value="2-enoyl-CoA Hydratase, Chain A, domain 1"/>
    <property type="match status" value="2"/>
</dbReference>
<evidence type="ECO:0000259" key="5">
    <source>
        <dbReference type="Pfam" id="PF01343"/>
    </source>
</evidence>
<organism evidence="7 8">
    <name type="scientific">Candidatus Syntropharchaeum butanivorans</name>
    <dbReference type="NCBI Taxonomy" id="1839936"/>
    <lineage>
        <taxon>Archaea</taxon>
        <taxon>Methanobacteriati</taxon>
        <taxon>Methanobacteriota</taxon>
        <taxon>Stenosarchaea group</taxon>
        <taxon>Methanomicrobia</taxon>
        <taxon>Methanosarcinales</taxon>
        <taxon>ANME-2 cluster</taxon>
        <taxon>Candidatus Syntropharchaeum</taxon>
    </lineage>
</organism>
<keyword evidence="8" id="KW-1185">Reference proteome</keyword>
<dbReference type="GO" id="GO:0008236">
    <property type="term" value="F:serine-type peptidase activity"/>
    <property type="evidence" value="ECO:0007669"/>
    <property type="project" value="UniProtKB-KW"/>
</dbReference>